<dbReference type="Pfam" id="PF10869">
    <property type="entry name" value="DUF2666"/>
    <property type="match status" value="1"/>
</dbReference>
<dbReference type="InterPro" id="IPR022620">
    <property type="entry name" value="DUF2666"/>
</dbReference>
<evidence type="ECO:0000259" key="1">
    <source>
        <dbReference type="Pfam" id="PF10869"/>
    </source>
</evidence>
<dbReference type="Proteomes" id="UP000677687">
    <property type="component" value="Unassembled WGS sequence"/>
</dbReference>
<comment type="caution">
    <text evidence="2">The sequence shown here is derived from an EMBL/GenBank/DDBJ whole genome shotgun (WGS) entry which is preliminary data.</text>
</comment>
<evidence type="ECO:0000313" key="3">
    <source>
        <dbReference type="Proteomes" id="UP000677687"/>
    </source>
</evidence>
<name>A0A8T4KT93_9ARCH</name>
<accession>A0A8T4KT93</accession>
<gene>
    <name evidence="2" type="ORF">J4415_01680</name>
</gene>
<dbReference type="EMBL" id="JAGVWD010000021">
    <property type="protein sequence ID" value="MBS3057317.1"/>
    <property type="molecule type" value="Genomic_DNA"/>
</dbReference>
<reference evidence="2" key="1">
    <citation type="submission" date="2021-03" db="EMBL/GenBank/DDBJ databases">
        <authorList>
            <person name="Jaffe A."/>
        </authorList>
    </citation>
    <scope>NUCLEOTIDE SEQUENCE</scope>
    <source>
        <strain evidence="2">RIFCSPHIGHO2_01_FULL_AR10_44_11</strain>
    </source>
</reference>
<sequence>MGEDEKYIQFIANYDDWVAIRKMKITETTGAKAVLEFLASLGSGFDRKIAQNLGKIIDVVQLDNALNDVLVDSAGKSAEELGKIIALVRGPKINKVISELVGKVPNLESGVQKEIEQFAKAYAMRKALRECGLQVDYSEIEIPGMKKIKRAKA</sequence>
<proteinExistence type="predicted"/>
<organism evidence="2 3">
    <name type="scientific">Candidatus Iainarchaeum sp</name>
    <dbReference type="NCBI Taxonomy" id="3101447"/>
    <lineage>
        <taxon>Archaea</taxon>
        <taxon>Candidatus Iainarchaeota</taxon>
        <taxon>Candidatus Iainarchaeia</taxon>
        <taxon>Candidatus Iainarchaeales</taxon>
        <taxon>Candidatus Iainarchaeaceae</taxon>
        <taxon>Candidatus Iainarchaeum</taxon>
    </lineage>
</organism>
<reference evidence="2" key="2">
    <citation type="submission" date="2021-05" db="EMBL/GenBank/DDBJ databases">
        <title>Protein family content uncovers lineage relationships and bacterial pathway maintenance mechanisms in DPANN archaea.</title>
        <authorList>
            <person name="Castelle C.J."/>
            <person name="Meheust R."/>
            <person name="Jaffe A.L."/>
            <person name="Seitz K."/>
            <person name="Gong X."/>
            <person name="Baker B.J."/>
            <person name="Banfield J.F."/>
        </authorList>
    </citation>
    <scope>NUCLEOTIDE SEQUENCE</scope>
    <source>
        <strain evidence="2">RIFCSPHIGHO2_01_FULL_AR10_44_11</strain>
    </source>
</reference>
<evidence type="ECO:0000313" key="2">
    <source>
        <dbReference type="EMBL" id="MBS3057317.1"/>
    </source>
</evidence>
<protein>
    <submittedName>
        <fullName evidence="2">DUF2666 family protein</fullName>
    </submittedName>
</protein>
<dbReference type="AlphaFoldDB" id="A0A8T4KT93"/>
<feature type="domain" description="DUF2666" evidence="1">
    <location>
        <begin position="5"/>
        <end position="138"/>
    </location>
</feature>